<gene>
    <name evidence="1" type="ORF">P1P91_09265</name>
</gene>
<reference evidence="1 2" key="1">
    <citation type="submission" date="2023-03" db="EMBL/GenBank/DDBJ databases">
        <title>Halomonas sp. nov., isolated from Korean tranditional fermented seafood 'Jeotgal'.</title>
        <authorList>
            <person name="Kim B."/>
            <person name="Shin N.-R."/>
        </authorList>
    </citation>
    <scope>NUCLEOTIDE SEQUENCE [LARGE SCALE GENOMIC DNA]</scope>
    <source>
        <strain evidence="1 2">SG2L-4</strain>
    </source>
</reference>
<protein>
    <submittedName>
        <fullName evidence="1">Uncharacterized protein</fullName>
    </submittedName>
</protein>
<dbReference type="RefSeq" id="WP_311882162.1">
    <property type="nucleotide sequence ID" value="NZ_CP119391.1"/>
</dbReference>
<accession>A0ABY9YYB0</accession>
<organism evidence="1 2">
    <name type="scientific">Halomonas piscis</name>
    <dbReference type="NCBI Taxonomy" id="3031727"/>
    <lineage>
        <taxon>Bacteria</taxon>
        <taxon>Pseudomonadati</taxon>
        <taxon>Pseudomonadota</taxon>
        <taxon>Gammaproteobacteria</taxon>
        <taxon>Oceanospirillales</taxon>
        <taxon>Halomonadaceae</taxon>
        <taxon>Halomonas</taxon>
    </lineage>
</organism>
<evidence type="ECO:0000313" key="2">
    <source>
        <dbReference type="Proteomes" id="UP001301869"/>
    </source>
</evidence>
<sequence length="49" mass="5855">MYKTDVAQTRTTPLENKCLGEMDFTERNTYQSGWETAHRRWNRVMAKVC</sequence>
<dbReference type="EMBL" id="CP119391">
    <property type="protein sequence ID" value="WNK19069.1"/>
    <property type="molecule type" value="Genomic_DNA"/>
</dbReference>
<proteinExistence type="predicted"/>
<keyword evidence="2" id="KW-1185">Reference proteome</keyword>
<name>A0ABY9YYB0_9GAMM</name>
<dbReference type="Proteomes" id="UP001301869">
    <property type="component" value="Chromosome"/>
</dbReference>
<evidence type="ECO:0000313" key="1">
    <source>
        <dbReference type="EMBL" id="WNK19069.1"/>
    </source>
</evidence>